<keyword evidence="1" id="KW-0732">Signal</keyword>
<dbReference type="SUPFAM" id="SSF54427">
    <property type="entry name" value="NTF2-like"/>
    <property type="match status" value="1"/>
</dbReference>
<dbReference type="Gene3D" id="3.10.450.50">
    <property type="match status" value="1"/>
</dbReference>
<feature type="chain" id="PRO_5046620123" evidence="1">
    <location>
        <begin position="23"/>
        <end position="173"/>
    </location>
</feature>
<dbReference type="InterPro" id="IPR037401">
    <property type="entry name" value="SnoaL-like"/>
</dbReference>
<feature type="signal peptide" evidence="1">
    <location>
        <begin position="1"/>
        <end position="22"/>
    </location>
</feature>
<accession>A0ABS0L4R8</accession>
<name>A0ABS0L4R8_9BACT</name>
<dbReference type="Pfam" id="PF12680">
    <property type="entry name" value="SnoaL_2"/>
    <property type="match status" value="1"/>
</dbReference>
<gene>
    <name evidence="3" type="ORF">I5L79_12490</name>
</gene>
<comment type="caution">
    <text evidence="3">The sequence shown here is derived from an EMBL/GenBank/DDBJ whole genome shotgun (WGS) entry which is preliminary data.</text>
</comment>
<evidence type="ECO:0000259" key="2">
    <source>
        <dbReference type="Pfam" id="PF12680"/>
    </source>
</evidence>
<keyword evidence="4" id="KW-1185">Reference proteome</keyword>
<dbReference type="RefSeq" id="WP_196955397.1">
    <property type="nucleotide sequence ID" value="NZ_JADWYK010000007.1"/>
</dbReference>
<sequence>MKTIKKTGSAVALVLLLLSASAAPSAAQAPRSAGLPAASATAQQNRQVVNRFYEAVESQQFAVIKDVFLPNARQLIPYAPPGFPKRLEGSEAIYQQFSGLTAYFGRMRFPRQIFVTEDPDFLFVKFNGDMEVKSGGKYENEYVGTFRLKDGKIVEYVEYFNPLVMARAFNIKL</sequence>
<evidence type="ECO:0000256" key="1">
    <source>
        <dbReference type="SAM" id="SignalP"/>
    </source>
</evidence>
<dbReference type="EMBL" id="JADWYK010000007">
    <property type="protein sequence ID" value="MBG8554372.1"/>
    <property type="molecule type" value="Genomic_DNA"/>
</dbReference>
<proteinExistence type="predicted"/>
<evidence type="ECO:0000313" key="3">
    <source>
        <dbReference type="EMBL" id="MBG8554372.1"/>
    </source>
</evidence>
<protein>
    <submittedName>
        <fullName evidence="3">Nuclear transport factor 2 family protein</fullName>
    </submittedName>
</protein>
<evidence type="ECO:0000313" key="4">
    <source>
        <dbReference type="Proteomes" id="UP000601099"/>
    </source>
</evidence>
<dbReference type="InterPro" id="IPR032710">
    <property type="entry name" value="NTF2-like_dom_sf"/>
</dbReference>
<dbReference type="Proteomes" id="UP000601099">
    <property type="component" value="Unassembled WGS sequence"/>
</dbReference>
<reference evidence="3 4" key="1">
    <citation type="submission" date="2020-11" db="EMBL/GenBank/DDBJ databases">
        <title>Hymenobacter sp.</title>
        <authorList>
            <person name="Kim M.K."/>
        </authorList>
    </citation>
    <scope>NUCLEOTIDE SEQUENCE [LARGE SCALE GENOMIC DNA]</scope>
    <source>
        <strain evidence="3 4">BT594</strain>
    </source>
</reference>
<organism evidence="3 4">
    <name type="scientific">Hymenobacter guriensis</name>
    <dbReference type="NCBI Taxonomy" id="2793065"/>
    <lineage>
        <taxon>Bacteria</taxon>
        <taxon>Pseudomonadati</taxon>
        <taxon>Bacteroidota</taxon>
        <taxon>Cytophagia</taxon>
        <taxon>Cytophagales</taxon>
        <taxon>Hymenobacteraceae</taxon>
        <taxon>Hymenobacter</taxon>
    </lineage>
</organism>
<feature type="domain" description="SnoaL-like" evidence="2">
    <location>
        <begin position="49"/>
        <end position="156"/>
    </location>
</feature>